<dbReference type="HOGENOM" id="CLU_3082783_0_0_10"/>
<sequence length="52" mass="5666">MRGVLDLVPYPIGQTVVKGQPHDLTVTRAISSQRFTGGGLAIRFFMAKSHPI</sequence>
<evidence type="ECO:0000313" key="2">
    <source>
        <dbReference type="Proteomes" id="UP000003598"/>
    </source>
</evidence>
<dbReference type="Proteomes" id="UP000003598">
    <property type="component" value="Unassembled WGS sequence"/>
</dbReference>
<comment type="caution">
    <text evidence="1">The sequence shown here is derived from an EMBL/GenBank/DDBJ whole genome shotgun (WGS) entry which is preliminary data.</text>
</comment>
<evidence type="ECO:0000313" key="1">
    <source>
        <dbReference type="EMBL" id="EHG99824.1"/>
    </source>
</evidence>
<gene>
    <name evidence="1" type="ORF">HMPREF9441_02256</name>
</gene>
<dbReference type="AlphaFoldDB" id="G5SSA6"/>
<dbReference type="STRING" id="762968.HMPREF9441_02256"/>
<keyword evidence="2" id="KW-1185">Reference proteome</keyword>
<accession>G5SSA6</accession>
<name>G5SSA6_9BACT</name>
<reference evidence="1 2" key="1">
    <citation type="submission" date="2011-03" db="EMBL/GenBank/DDBJ databases">
        <authorList>
            <person name="Weinstock G."/>
            <person name="Sodergren E."/>
            <person name="Clifton S."/>
            <person name="Fulton L."/>
            <person name="Fulton B."/>
            <person name="Courtney L."/>
            <person name="Fronick C."/>
            <person name="Harrison M."/>
            <person name="Strong C."/>
            <person name="Farmer C."/>
            <person name="Delahaunty K."/>
            <person name="Markovic C."/>
            <person name="Hall O."/>
            <person name="Minx P."/>
            <person name="Tomlinson C."/>
            <person name="Mitreva M."/>
            <person name="Hou S."/>
            <person name="Chen J."/>
            <person name="Wollam A."/>
            <person name="Pepin K.H."/>
            <person name="Johnson M."/>
            <person name="Bhonagiri V."/>
            <person name="Zhang X."/>
            <person name="Suruliraj S."/>
            <person name="Warren W."/>
            <person name="Chinwalla A."/>
            <person name="Mardis E.R."/>
            <person name="Wilson R.K."/>
        </authorList>
    </citation>
    <scope>NUCLEOTIDE SEQUENCE [LARGE SCALE GENOMIC DNA]</scope>
    <source>
        <strain evidence="1 2">YIT 11840</strain>
    </source>
</reference>
<proteinExistence type="predicted"/>
<dbReference type="EMBL" id="AFFY01000032">
    <property type="protein sequence ID" value="EHG99824.1"/>
    <property type="molecule type" value="Genomic_DNA"/>
</dbReference>
<organism evidence="1 2">
    <name type="scientific">Paraprevotella clara YIT 11840</name>
    <dbReference type="NCBI Taxonomy" id="762968"/>
    <lineage>
        <taxon>Bacteria</taxon>
        <taxon>Pseudomonadati</taxon>
        <taxon>Bacteroidota</taxon>
        <taxon>Bacteroidia</taxon>
        <taxon>Bacteroidales</taxon>
        <taxon>Prevotellaceae</taxon>
        <taxon>Paraprevotella</taxon>
    </lineage>
</organism>
<protein>
    <submittedName>
        <fullName evidence="1">Uncharacterized protein</fullName>
    </submittedName>
</protein>